<dbReference type="Pfam" id="PF13408">
    <property type="entry name" value="Zn_ribbon_recom"/>
    <property type="match status" value="1"/>
</dbReference>
<protein>
    <recommendedName>
        <fullName evidence="5">Recombinase family protein</fullName>
    </recommendedName>
</protein>
<dbReference type="GO" id="GO:0000150">
    <property type="term" value="F:DNA strand exchange activity"/>
    <property type="evidence" value="ECO:0007669"/>
    <property type="project" value="InterPro"/>
</dbReference>
<name>A0A6I0F7L8_9FIRM</name>
<dbReference type="PANTHER" id="PTHR30461">
    <property type="entry name" value="DNA-INVERTASE FROM LAMBDOID PROPHAGE"/>
    <property type="match status" value="1"/>
</dbReference>
<dbReference type="InterPro" id="IPR036162">
    <property type="entry name" value="Resolvase-like_N_sf"/>
</dbReference>
<gene>
    <name evidence="3" type="ORF">F8154_11030</name>
</gene>
<keyword evidence="4" id="KW-1185">Reference proteome</keyword>
<organism evidence="3 4">
    <name type="scientific">Alkaliphilus pronyensis</name>
    <dbReference type="NCBI Taxonomy" id="1482732"/>
    <lineage>
        <taxon>Bacteria</taxon>
        <taxon>Bacillati</taxon>
        <taxon>Bacillota</taxon>
        <taxon>Clostridia</taxon>
        <taxon>Peptostreptococcales</taxon>
        <taxon>Natronincolaceae</taxon>
        <taxon>Alkaliphilus</taxon>
    </lineage>
</organism>
<dbReference type="InterPro" id="IPR006119">
    <property type="entry name" value="Resolv_N"/>
</dbReference>
<feature type="domain" description="Resolvase/invertase-type recombinase catalytic" evidence="1">
    <location>
        <begin position="8"/>
        <end position="157"/>
    </location>
</feature>
<dbReference type="SUPFAM" id="SSF53041">
    <property type="entry name" value="Resolvase-like"/>
    <property type="match status" value="1"/>
</dbReference>
<dbReference type="InterPro" id="IPR025827">
    <property type="entry name" value="Zn_ribbon_recom_dom"/>
</dbReference>
<dbReference type="Pfam" id="PF07508">
    <property type="entry name" value="Recombinase"/>
    <property type="match status" value="1"/>
</dbReference>
<dbReference type="InterPro" id="IPR038109">
    <property type="entry name" value="DNA_bind_recomb_sf"/>
</dbReference>
<evidence type="ECO:0000313" key="4">
    <source>
        <dbReference type="Proteomes" id="UP000432715"/>
    </source>
</evidence>
<dbReference type="Proteomes" id="UP000432715">
    <property type="component" value="Unassembled WGS sequence"/>
</dbReference>
<evidence type="ECO:0008006" key="5">
    <source>
        <dbReference type="Google" id="ProtNLM"/>
    </source>
</evidence>
<dbReference type="OrthoDB" id="9781670at2"/>
<dbReference type="PANTHER" id="PTHR30461:SF23">
    <property type="entry name" value="DNA RECOMBINASE-RELATED"/>
    <property type="match status" value="1"/>
</dbReference>
<evidence type="ECO:0000259" key="1">
    <source>
        <dbReference type="PROSITE" id="PS51736"/>
    </source>
</evidence>
<dbReference type="RefSeq" id="WP_151861670.1">
    <property type="nucleotide sequence ID" value="NZ_WBZC01000043.1"/>
</dbReference>
<evidence type="ECO:0000313" key="3">
    <source>
        <dbReference type="EMBL" id="KAB3532926.1"/>
    </source>
</evidence>
<dbReference type="SMART" id="SM00857">
    <property type="entry name" value="Resolvase"/>
    <property type="match status" value="1"/>
</dbReference>
<comment type="caution">
    <text evidence="3">The sequence shown here is derived from an EMBL/GenBank/DDBJ whole genome shotgun (WGS) entry which is preliminary data.</text>
</comment>
<dbReference type="CDD" id="cd00338">
    <property type="entry name" value="Ser_Recombinase"/>
    <property type="match status" value="1"/>
</dbReference>
<dbReference type="Gene3D" id="3.90.1750.20">
    <property type="entry name" value="Putative Large Serine Recombinase, Chain B, Domain 2"/>
    <property type="match status" value="1"/>
</dbReference>
<evidence type="ECO:0000259" key="2">
    <source>
        <dbReference type="PROSITE" id="PS51737"/>
    </source>
</evidence>
<dbReference type="AlphaFoldDB" id="A0A6I0F7L8"/>
<sequence length="555" mass="64132">MYEKTIKIVVLYTRVSTVEQTDGFSLDNQLDQLKDNCKINGYNIVGIYTDAGASGSSIDERYKYQEMIEYISEHSEKVDAVMAWTLSRVGRSLNDLTSLMTYLDELDIVLITLRDSVNTGTSTGRFMAEILGSVNQMERHTILANTKDGMQKRAKDGLWGGGIVLGYDSADKKLIINEDEAERVRTIFELYVYEDYGYNRIVKHLNTRGIKTKKGNTWAHSTVKSVLDNPLYAGYIRYGVRKDWNKERKNNNNPNYTLVKSDHHQPIISEELWQLTRDKRARVGKANPKVWKGEWLLSGLPKCPVCGASMVAHRVKRKSKEHPDGKMYRYYICSHYSNKDTSVCKPNLIDAKQTEEYAIEKLLEFVSNPNLIDVISEQARDKNKPNTDRYEKDIIKLNKRLKELKTTESLYYKHLGDPKKLAVLKEEKILAIIEDTNREMSYVNDELEEAHYRIKALEREDKTIESLTLALKHFKTLFEKATTEERKKLLHSLIKEIRIKQSDEFKTRTVEKIVLAFDEADVLEYLNSSAKKENLKTFVPTCDTVHRTIPNCGFF</sequence>
<feature type="domain" description="Recombinase" evidence="2">
    <location>
        <begin position="164"/>
        <end position="286"/>
    </location>
</feature>
<dbReference type="PROSITE" id="PS51736">
    <property type="entry name" value="RECOMBINASES_3"/>
    <property type="match status" value="1"/>
</dbReference>
<dbReference type="InterPro" id="IPR011109">
    <property type="entry name" value="DNA_bind_recombinase_dom"/>
</dbReference>
<proteinExistence type="predicted"/>
<dbReference type="Pfam" id="PF00239">
    <property type="entry name" value="Resolvase"/>
    <property type="match status" value="1"/>
</dbReference>
<reference evidence="3 4" key="1">
    <citation type="submission" date="2019-10" db="EMBL/GenBank/DDBJ databases">
        <title>Alkaliphilus serpentinus sp. nov. and Alkaliphilus pronyensis sp. nov., two novel anaerobic alkaliphilic species isolated from the serpentinized-hosted hydrothermal field of the Prony Bay (New Caledonia).</title>
        <authorList>
            <person name="Postec A."/>
        </authorList>
    </citation>
    <scope>NUCLEOTIDE SEQUENCE [LARGE SCALE GENOMIC DNA]</scope>
    <source>
        <strain evidence="3 4">LacV</strain>
    </source>
</reference>
<dbReference type="GO" id="GO:0003677">
    <property type="term" value="F:DNA binding"/>
    <property type="evidence" value="ECO:0007669"/>
    <property type="project" value="InterPro"/>
</dbReference>
<dbReference type="Gene3D" id="3.40.50.1390">
    <property type="entry name" value="Resolvase, N-terminal catalytic domain"/>
    <property type="match status" value="1"/>
</dbReference>
<dbReference type="EMBL" id="WBZC01000043">
    <property type="protein sequence ID" value="KAB3532926.1"/>
    <property type="molecule type" value="Genomic_DNA"/>
</dbReference>
<accession>A0A6I0F7L8</accession>
<dbReference type="PROSITE" id="PS51737">
    <property type="entry name" value="RECOMBINASE_DNA_BIND"/>
    <property type="match status" value="1"/>
</dbReference>
<dbReference type="InterPro" id="IPR050639">
    <property type="entry name" value="SSR_resolvase"/>
</dbReference>